<name>A0AAJ0BVB7_9PEZI</name>
<evidence type="ECO:0000313" key="2">
    <source>
        <dbReference type="EMBL" id="KAK1763717.1"/>
    </source>
</evidence>
<protein>
    <submittedName>
        <fullName evidence="2">Uncharacterized protein</fullName>
    </submittedName>
</protein>
<dbReference type="EMBL" id="MU839025">
    <property type="protein sequence ID" value="KAK1763717.1"/>
    <property type="molecule type" value="Genomic_DNA"/>
</dbReference>
<dbReference type="GeneID" id="85312116"/>
<dbReference type="RefSeq" id="XP_060279930.1">
    <property type="nucleotide sequence ID" value="XM_060428929.1"/>
</dbReference>
<dbReference type="Proteomes" id="UP001244011">
    <property type="component" value="Unassembled WGS sequence"/>
</dbReference>
<feature type="transmembrane region" description="Helical" evidence="1">
    <location>
        <begin position="51"/>
        <end position="69"/>
    </location>
</feature>
<sequence>MASPQRRETVRHIQAAMAAGYSGMGAWCLFHPSSVISLALTPTYAAFDPTTSLFCRCFGAQAMTCGLLLGTSDMTVNSFVAFGLAMIPYIGFNAWFGIGPGKGVFTRWLWMDFIGNMVFGLGSMYCAKLLVEEEVDCKGKVS</sequence>
<proteinExistence type="predicted"/>
<keyword evidence="1" id="KW-1133">Transmembrane helix</keyword>
<evidence type="ECO:0000313" key="3">
    <source>
        <dbReference type="Proteomes" id="UP001244011"/>
    </source>
</evidence>
<feature type="transmembrane region" description="Helical" evidence="1">
    <location>
        <begin position="76"/>
        <end position="96"/>
    </location>
</feature>
<organism evidence="2 3">
    <name type="scientific">Phialemonium atrogriseum</name>
    <dbReference type="NCBI Taxonomy" id="1093897"/>
    <lineage>
        <taxon>Eukaryota</taxon>
        <taxon>Fungi</taxon>
        <taxon>Dikarya</taxon>
        <taxon>Ascomycota</taxon>
        <taxon>Pezizomycotina</taxon>
        <taxon>Sordariomycetes</taxon>
        <taxon>Sordariomycetidae</taxon>
        <taxon>Cephalothecales</taxon>
        <taxon>Cephalothecaceae</taxon>
        <taxon>Phialemonium</taxon>
    </lineage>
</organism>
<feature type="transmembrane region" description="Helical" evidence="1">
    <location>
        <begin position="108"/>
        <end position="131"/>
    </location>
</feature>
<reference evidence="2" key="1">
    <citation type="submission" date="2023-06" db="EMBL/GenBank/DDBJ databases">
        <title>Genome-scale phylogeny and comparative genomics of the fungal order Sordariales.</title>
        <authorList>
            <consortium name="Lawrence Berkeley National Laboratory"/>
            <person name="Hensen N."/>
            <person name="Bonometti L."/>
            <person name="Westerberg I."/>
            <person name="Brannstrom I.O."/>
            <person name="Guillou S."/>
            <person name="Cros-Aarteil S."/>
            <person name="Calhoun S."/>
            <person name="Haridas S."/>
            <person name="Kuo A."/>
            <person name="Mondo S."/>
            <person name="Pangilinan J."/>
            <person name="Riley R."/>
            <person name="Labutti K."/>
            <person name="Andreopoulos B."/>
            <person name="Lipzen A."/>
            <person name="Chen C."/>
            <person name="Yanf M."/>
            <person name="Daum C."/>
            <person name="Ng V."/>
            <person name="Clum A."/>
            <person name="Steindorff A."/>
            <person name="Ohm R."/>
            <person name="Martin F."/>
            <person name="Silar P."/>
            <person name="Natvig D."/>
            <person name="Lalanne C."/>
            <person name="Gautier V."/>
            <person name="Ament-Velasquez S.L."/>
            <person name="Kruys A."/>
            <person name="Hutchinson M.I."/>
            <person name="Powell A.J."/>
            <person name="Barry K."/>
            <person name="Miller A.N."/>
            <person name="Grigoriev I.V."/>
            <person name="Debuchy R."/>
            <person name="Gladieux P."/>
            <person name="Thoren M.H."/>
            <person name="Johannesson H."/>
        </authorList>
    </citation>
    <scope>NUCLEOTIDE SEQUENCE</scope>
    <source>
        <strain evidence="2">8032-3</strain>
    </source>
</reference>
<dbReference type="AlphaFoldDB" id="A0AAJ0BVB7"/>
<feature type="transmembrane region" description="Helical" evidence="1">
    <location>
        <begin position="21"/>
        <end position="45"/>
    </location>
</feature>
<accession>A0AAJ0BVB7</accession>
<keyword evidence="3" id="KW-1185">Reference proteome</keyword>
<comment type="caution">
    <text evidence="2">The sequence shown here is derived from an EMBL/GenBank/DDBJ whole genome shotgun (WGS) entry which is preliminary data.</text>
</comment>
<keyword evidence="1" id="KW-0812">Transmembrane</keyword>
<evidence type="ECO:0000256" key="1">
    <source>
        <dbReference type="SAM" id="Phobius"/>
    </source>
</evidence>
<keyword evidence="1" id="KW-0472">Membrane</keyword>
<gene>
    <name evidence="2" type="ORF">QBC33DRAFT_549014</name>
</gene>